<dbReference type="RefSeq" id="WP_285455178.1">
    <property type="nucleotide sequence ID" value="NZ_CP127173.1"/>
</dbReference>
<evidence type="ECO:0000256" key="2">
    <source>
        <dbReference type="SAM" id="Phobius"/>
    </source>
</evidence>
<dbReference type="Proteomes" id="UP001227101">
    <property type="component" value="Chromosome"/>
</dbReference>
<feature type="region of interest" description="Disordered" evidence="1">
    <location>
        <begin position="47"/>
        <end position="82"/>
    </location>
</feature>
<name>A0ABY8XQE2_9PSEU</name>
<accession>A0ABY8XQE2</accession>
<reference evidence="3 4" key="1">
    <citation type="submission" date="2023-06" db="EMBL/GenBank/DDBJ databases">
        <authorList>
            <person name="Oyuntsetseg B."/>
            <person name="Kim S.B."/>
        </authorList>
    </citation>
    <scope>NUCLEOTIDE SEQUENCE [LARGE SCALE GENOMIC DNA]</scope>
    <source>
        <strain evidence="3 4">2-2</strain>
    </source>
</reference>
<sequence>MAECGPLTITGWQTLVVVVLVVVITFVYGELCARDAARRTRDEFFVENGSGDEEGGWPANEADTGPIELDEESQRRARHSRE</sequence>
<feature type="transmembrane region" description="Helical" evidence="2">
    <location>
        <begin position="12"/>
        <end position="31"/>
    </location>
</feature>
<protein>
    <recommendedName>
        <fullName evidence="5">Secreted protein</fullName>
    </recommendedName>
</protein>
<keyword evidence="4" id="KW-1185">Reference proteome</keyword>
<gene>
    <name evidence="3" type="ORF">QP939_04080</name>
</gene>
<organism evidence="3 4">
    <name type="scientific">Amycolatopsis nalaikhensis</name>
    <dbReference type="NCBI Taxonomy" id="715472"/>
    <lineage>
        <taxon>Bacteria</taxon>
        <taxon>Bacillati</taxon>
        <taxon>Actinomycetota</taxon>
        <taxon>Actinomycetes</taxon>
        <taxon>Pseudonocardiales</taxon>
        <taxon>Pseudonocardiaceae</taxon>
        <taxon>Amycolatopsis</taxon>
    </lineage>
</organism>
<dbReference type="EMBL" id="CP127173">
    <property type="protein sequence ID" value="WIV57869.1"/>
    <property type="molecule type" value="Genomic_DNA"/>
</dbReference>
<evidence type="ECO:0000256" key="1">
    <source>
        <dbReference type="SAM" id="MobiDB-lite"/>
    </source>
</evidence>
<evidence type="ECO:0008006" key="5">
    <source>
        <dbReference type="Google" id="ProtNLM"/>
    </source>
</evidence>
<evidence type="ECO:0000313" key="4">
    <source>
        <dbReference type="Proteomes" id="UP001227101"/>
    </source>
</evidence>
<proteinExistence type="predicted"/>
<evidence type="ECO:0000313" key="3">
    <source>
        <dbReference type="EMBL" id="WIV57869.1"/>
    </source>
</evidence>
<keyword evidence="2" id="KW-0812">Transmembrane</keyword>
<keyword evidence="2" id="KW-0472">Membrane</keyword>
<keyword evidence="2" id="KW-1133">Transmembrane helix</keyword>